<dbReference type="InterPro" id="IPR000276">
    <property type="entry name" value="GPCR_Rhodpsn"/>
</dbReference>
<evidence type="ECO:0000256" key="12">
    <source>
        <dbReference type="RuleBase" id="RU000688"/>
    </source>
</evidence>
<sequence length="342" mass="38910">METSSPTSSPDTGSHDRLTRGIHIFSMIIYSIAFLLGVTGNGLVIWVTGFHMKRTVNTVWFLNLAIADFIFTFFLPLSITSIAMHFHWPFGRALCKLNGGLASLNLYASVFFLTVISLDRCVCVVFPVWTQNHRQPRLASLVALGIWILSLILCMPYWYFREIDHDDSKNVTYCYKEFDTTGEAATEEEWKRVITSNSRATVIIRFIFSFIIPFYIIVICYGVIVAKLLTSQLALSSKPFKIIAVVIVVFFLCWFPLHVFSFLEMDDLPKFRTAVHIGMPLVSSLAFVNSCLNPILYVFMAHDFKEKLRHSLFLAFEKAFTEDAPIVAVQTQSTMKSDSQTL</sequence>
<evidence type="ECO:0000256" key="3">
    <source>
        <dbReference type="ARBA" id="ARBA00022692"/>
    </source>
</evidence>
<dbReference type="PANTHER" id="PTHR24225:SF0">
    <property type="entry name" value="N-FORMYL PEPTIDE RECEPTOR 2"/>
    <property type="match status" value="1"/>
</dbReference>
<name>A0A1U7SF41_ALLSI</name>
<comment type="subcellular location">
    <subcellularLocation>
        <location evidence="1">Cell membrane</location>
        <topology evidence="1">Multi-pass membrane protein</topology>
    </subcellularLocation>
</comment>
<evidence type="ECO:0000313" key="17">
    <source>
        <dbReference type="RefSeq" id="XP_025072243.1"/>
    </source>
</evidence>
<dbReference type="InterPro" id="IPR000826">
    <property type="entry name" value="Formyl_rcpt-rel"/>
</dbReference>
<keyword evidence="7" id="KW-1015">Disulfide bond</keyword>
<dbReference type="GO" id="GO:0004982">
    <property type="term" value="F:N-formyl peptide receptor activity"/>
    <property type="evidence" value="ECO:0007669"/>
    <property type="project" value="TreeGrafter"/>
</dbReference>
<keyword evidence="4 13" id="KW-1133">Transmembrane helix</keyword>
<dbReference type="eggNOG" id="KOG3656">
    <property type="taxonomic scope" value="Eukaryota"/>
</dbReference>
<keyword evidence="6 13" id="KW-0472">Membrane</keyword>
<evidence type="ECO:0000256" key="8">
    <source>
        <dbReference type="ARBA" id="ARBA00023170"/>
    </source>
</evidence>
<accession>A0A1U7SF41</accession>
<keyword evidence="8 12" id="KW-0675">Receptor</keyword>
<evidence type="ECO:0000256" key="10">
    <source>
        <dbReference type="ARBA" id="ARBA00023224"/>
    </source>
</evidence>
<evidence type="ECO:0000313" key="15">
    <source>
        <dbReference type="Proteomes" id="UP000189705"/>
    </source>
</evidence>
<evidence type="ECO:0000256" key="13">
    <source>
        <dbReference type="SAM" id="Phobius"/>
    </source>
</evidence>
<dbReference type="GO" id="GO:0007200">
    <property type="term" value="P:phospholipase C-activating G protein-coupled receptor signaling pathway"/>
    <property type="evidence" value="ECO:0007669"/>
    <property type="project" value="TreeGrafter"/>
</dbReference>
<dbReference type="PROSITE" id="PS50262">
    <property type="entry name" value="G_PROTEIN_RECEP_F1_2"/>
    <property type="match status" value="1"/>
</dbReference>
<comment type="similarity">
    <text evidence="11">Belongs to the chemokine-like receptor (CMKLR) family.</text>
</comment>
<keyword evidence="9" id="KW-0325">Glycoprotein</keyword>
<dbReference type="Gene3D" id="1.20.1070.10">
    <property type="entry name" value="Rhodopsin 7-helix transmembrane proteins"/>
    <property type="match status" value="1"/>
</dbReference>
<dbReference type="PROSITE" id="PS00237">
    <property type="entry name" value="G_PROTEIN_RECEP_F1_1"/>
    <property type="match status" value="1"/>
</dbReference>
<gene>
    <name evidence="16 17" type="primary">LOC102370191</name>
</gene>
<feature type="transmembrane region" description="Helical" evidence="13">
    <location>
        <begin position="24"/>
        <end position="47"/>
    </location>
</feature>
<feature type="transmembrane region" description="Helical" evidence="13">
    <location>
        <begin position="59"/>
        <end position="86"/>
    </location>
</feature>
<feature type="transmembrane region" description="Helical" evidence="13">
    <location>
        <begin position="242"/>
        <end position="263"/>
    </location>
</feature>
<evidence type="ECO:0000256" key="2">
    <source>
        <dbReference type="ARBA" id="ARBA00022475"/>
    </source>
</evidence>
<keyword evidence="3 12" id="KW-0812">Transmembrane</keyword>
<feature type="domain" description="G-protein coupled receptors family 1 profile" evidence="14">
    <location>
        <begin position="40"/>
        <end position="297"/>
    </location>
</feature>
<comment type="similarity">
    <text evidence="12">Belongs to the G-protein coupled receptor 1 family.</text>
</comment>
<dbReference type="Proteomes" id="UP000189705">
    <property type="component" value="Unplaced"/>
</dbReference>
<keyword evidence="10 12" id="KW-0807">Transducer</keyword>
<dbReference type="GeneID" id="102370191"/>
<evidence type="ECO:0000256" key="1">
    <source>
        <dbReference type="ARBA" id="ARBA00004651"/>
    </source>
</evidence>
<dbReference type="GO" id="GO:0005886">
    <property type="term" value="C:plasma membrane"/>
    <property type="evidence" value="ECO:0007669"/>
    <property type="project" value="UniProtKB-SubCell"/>
</dbReference>
<reference evidence="16" key="1">
    <citation type="submission" date="2022-04" db="UniProtKB">
        <authorList>
            <consortium name="RefSeq"/>
        </authorList>
    </citation>
    <scope>IDENTIFICATION</scope>
</reference>
<feature type="transmembrane region" description="Helical" evidence="13">
    <location>
        <begin position="106"/>
        <end position="129"/>
    </location>
</feature>
<evidence type="ECO:0000256" key="9">
    <source>
        <dbReference type="ARBA" id="ARBA00023180"/>
    </source>
</evidence>
<keyword evidence="2" id="KW-1003">Cell membrane</keyword>
<dbReference type="RefSeq" id="XP_025072243.1">
    <property type="nucleotide sequence ID" value="XM_025216458.1"/>
</dbReference>
<evidence type="ECO:0000256" key="11">
    <source>
        <dbReference type="ARBA" id="ARBA00025736"/>
    </source>
</evidence>
<feature type="transmembrane region" description="Helical" evidence="13">
    <location>
        <begin position="275"/>
        <end position="299"/>
    </location>
</feature>
<evidence type="ECO:0000313" key="16">
    <source>
        <dbReference type="RefSeq" id="XP_006034544.1"/>
    </source>
</evidence>
<proteinExistence type="inferred from homology"/>
<dbReference type="AlphaFoldDB" id="A0A1U7SF41"/>
<dbReference type="KEGG" id="asn:102370191"/>
<evidence type="ECO:0000259" key="14">
    <source>
        <dbReference type="PROSITE" id="PS50262"/>
    </source>
</evidence>
<feature type="transmembrane region" description="Helical" evidence="13">
    <location>
        <begin position="141"/>
        <end position="160"/>
    </location>
</feature>
<keyword evidence="15" id="KW-1185">Reference proteome</keyword>
<keyword evidence="5 12" id="KW-0297">G-protein coupled receptor</keyword>
<protein>
    <submittedName>
        <fullName evidence="16">Chemokine-like receptor 1</fullName>
    </submittedName>
</protein>
<dbReference type="Pfam" id="PF00001">
    <property type="entry name" value="7tm_1"/>
    <property type="match status" value="1"/>
</dbReference>
<evidence type="ECO:0000256" key="5">
    <source>
        <dbReference type="ARBA" id="ARBA00023040"/>
    </source>
</evidence>
<dbReference type="RefSeq" id="XP_006034544.1">
    <property type="nucleotide sequence ID" value="XM_006034482.3"/>
</dbReference>
<evidence type="ECO:0000256" key="4">
    <source>
        <dbReference type="ARBA" id="ARBA00022989"/>
    </source>
</evidence>
<dbReference type="PANTHER" id="PTHR24225">
    <property type="entry name" value="CHEMOTACTIC RECEPTOR"/>
    <property type="match status" value="1"/>
</dbReference>
<feature type="transmembrane region" description="Helical" evidence="13">
    <location>
        <begin position="202"/>
        <end position="230"/>
    </location>
</feature>
<dbReference type="GO" id="GO:0004875">
    <property type="term" value="F:complement receptor activity"/>
    <property type="evidence" value="ECO:0007669"/>
    <property type="project" value="TreeGrafter"/>
</dbReference>
<evidence type="ECO:0000256" key="7">
    <source>
        <dbReference type="ARBA" id="ARBA00023157"/>
    </source>
</evidence>
<dbReference type="FunFam" id="1.20.1070.10:FF:000034">
    <property type="entry name" value="G-protein coupled receptor 1"/>
    <property type="match status" value="1"/>
</dbReference>
<dbReference type="PRINTS" id="PR00237">
    <property type="entry name" value="GPCRRHODOPSN"/>
</dbReference>
<evidence type="ECO:0000256" key="6">
    <source>
        <dbReference type="ARBA" id="ARBA00023136"/>
    </source>
</evidence>
<dbReference type="PRINTS" id="PR00526">
    <property type="entry name" value="FMETLEUPHER"/>
</dbReference>
<dbReference type="GO" id="GO:0006954">
    <property type="term" value="P:inflammatory response"/>
    <property type="evidence" value="ECO:0007669"/>
    <property type="project" value="TreeGrafter"/>
</dbReference>
<organism evidence="16">
    <name type="scientific">Alligator sinensis</name>
    <name type="common">Chinese alligator</name>
    <dbReference type="NCBI Taxonomy" id="38654"/>
    <lineage>
        <taxon>Eukaryota</taxon>
        <taxon>Metazoa</taxon>
        <taxon>Chordata</taxon>
        <taxon>Craniata</taxon>
        <taxon>Vertebrata</taxon>
        <taxon>Euteleostomi</taxon>
        <taxon>Archelosauria</taxon>
        <taxon>Archosauria</taxon>
        <taxon>Crocodylia</taxon>
        <taxon>Alligatoridae</taxon>
        <taxon>Alligatorinae</taxon>
        <taxon>Alligator</taxon>
    </lineage>
</organism>
<dbReference type="GO" id="GO:0007204">
    <property type="term" value="P:positive regulation of cytosolic calcium ion concentration"/>
    <property type="evidence" value="ECO:0007669"/>
    <property type="project" value="TreeGrafter"/>
</dbReference>
<dbReference type="SUPFAM" id="SSF81321">
    <property type="entry name" value="Family A G protein-coupled receptor-like"/>
    <property type="match status" value="1"/>
</dbReference>
<dbReference type="InterPro" id="IPR017452">
    <property type="entry name" value="GPCR_Rhodpsn_7TM"/>
</dbReference>